<feature type="domain" description="RNase L inhibitor RLI-like possible metal-binding" evidence="9">
    <location>
        <begin position="29"/>
        <end position="61"/>
    </location>
</feature>
<evidence type="ECO:0000256" key="7">
    <source>
        <dbReference type="SAM" id="MobiDB-lite"/>
    </source>
</evidence>
<organism evidence="10 11">
    <name type="scientific">Geotrichum candidum</name>
    <name type="common">Oospora lactis</name>
    <name type="synonym">Dipodascus geotrichum</name>
    <dbReference type="NCBI Taxonomy" id="1173061"/>
    <lineage>
        <taxon>Eukaryota</taxon>
        <taxon>Fungi</taxon>
        <taxon>Dikarya</taxon>
        <taxon>Ascomycota</taxon>
        <taxon>Saccharomycotina</taxon>
        <taxon>Dipodascomycetes</taxon>
        <taxon>Dipodascales</taxon>
        <taxon>Dipodascaceae</taxon>
        <taxon>Geotrichum</taxon>
    </lineage>
</organism>
<comment type="function">
    <text evidence="6">Aminocarboxypropyltransferase that catalyzes the aminocarboxypropyl transfer on pseudouridine at position 1191 (Psi1191) in 18S rRNA. It constitutes the last step in biosynthesis of the hypermodified N1-methyl-N3-(3-amino-3-carboxypropyl) pseudouridine (m1acp3-Psi) conserved in eukaryotic 18S rRNA.</text>
</comment>
<gene>
    <name evidence="6" type="primary">TSR3</name>
    <name evidence="10" type="ORF">BN980_GECA06s00142g</name>
</gene>
<evidence type="ECO:0000256" key="1">
    <source>
        <dbReference type="ARBA" id="ARBA00022490"/>
    </source>
</evidence>
<dbReference type="Pfam" id="PF04068">
    <property type="entry name" value="Fer4_RLI"/>
    <property type="match status" value="1"/>
</dbReference>
<feature type="binding site" evidence="6">
    <location>
        <position position="43"/>
    </location>
    <ligand>
        <name>S-adenosyl-L-methionine</name>
        <dbReference type="ChEBI" id="CHEBI:59789"/>
    </ligand>
</feature>
<keyword evidence="2 6" id="KW-0690">Ribosome biogenesis</keyword>
<keyword evidence="3 6" id="KW-0698">rRNA processing</keyword>
<dbReference type="HAMAP" id="MF_01116">
    <property type="entry name" value="TSR3"/>
    <property type="match status" value="1"/>
</dbReference>
<dbReference type="AlphaFoldDB" id="A0A0J9X8P9"/>
<feature type="compositionally biased region" description="Acidic residues" evidence="7">
    <location>
        <begin position="229"/>
        <end position="242"/>
    </location>
</feature>
<comment type="caution">
    <text evidence="10">The sequence shown here is derived from an EMBL/GenBank/DDBJ whole genome shotgun (WGS) entry which is preliminary data.</text>
</comment>
<dbReference type="GO" id="GO:0000455">
    <property type="term" value="P:enzyme-directed rRNA pseudouridine synthesis"/>
    <property type="evidence" value="ECO:0007669"/>
    <property type="project" value="UniProtKB-UniRule"/>
</dbReference>
<comment type="similarity">
    <text evidence="6">Belongs to the TDD superfamily. TSR3 family.</text>
</comment>
<feature type="binding site" evidence="6">
    <location>
        <position position="129"/>
    </location>
    <ligand>
        <name>S-adenosyl-L-methionine</name>
        <dbReference type="ChEBI" id="CHEBI:59789"/>
    </ligand>
</feature>
<feature type="binding site" evidence="6">
    <location>
        <position position="91"/>
    </location>
    <ligand>
        <name>S-adenosyl-L-methionine</name>
        <dbReference type="ChEBI" id="CHEBI:59789"/>
    </ligand>
</feature>
<comment type="catalytic activity">
    <reaction evidence="6">
        <text>N(1)-methylpseudouridine(1191) in yeast 18S rRNA + S-adenosyl-L-methionine = N(1)-methyl-N(3)-[(3S)-3-amino-3-carboxypropyl]pseudouridine(1191) in yeast 18S rRNA + S-methyl-5'-thioadenosine + H(+)</text>
        <dbReference type="Rhea" id="RHEA:63300"/>
        <dbReference type="Rhea" id="RHEA-COMP:13852"/>
        <dbReference type="Rhea" id="RHEA-COMP:16309"/>
        <dbReference type="ChEBI" id="CHEBI:15378"/>
        <dbReference type="ChEBI" id="CHEBI:17509"/>
        <dbReference type="ChEBI" id="CHEBI:59789"/>
        <dbReference type="ChEBI" id="CHEBI:74890"/>
        <dbReference type="ChEBI" id="CHEBI:146234"/>
    </reaction>
</comment>
<dbReference type="InterPro" id="IPR022968">
    <property type="entry name" value="Tsr3-like"/>
</dbReference>
<dbReference type="EMBL" id="CCBN010000006">
    <property type="protein sequence ID" value="CDO53813.1"/>
    <property type="molecule type" value="Genomic_DNA"/>
</dbReference>
<evidence type="ECO:0000256" key="6">
    <source>
        <dbReference type="HAMAP-Rule" id="MF_03146"/>
    </source>
</evidence>
<evidence type="ECO:0000256" key="4">
    <source>
        <dbReference type="ARBA" id="ARBA00022679"/>
    </source>
</evidence>
<keyword evidence="11" id="KW-1185">Reference proteome</keyword>
<name>A0A0J9X8P9_GEOCN</name>
<evidence type="ECO:0000313" key="10">
    <source>
        <dbReference type="EMBL" id="CDO53813.1"/>
    </source>
</evidence>
<evidence type="ECO:0000256" key="2">
    <source>
        <dbReference type="ARBA" id="ARBA00022517"/>
    </source>
</evidence>
<evidence type="ECO:0000256" key="5">
    <source>
        <dbReference type="ARBA" id="ARBA00022691"/>
    </source>
</evidence>
<evidence type="ECO:0000256" key="3">
    <source>
        <dbReference type="ARBA" id="ARBA00022552"/>
    </source>
</evidence>
<dbReference type="InterPro" id="IPR007177">
    <property type="entry name" value="Tsr3_C"/>
</dbReference>
<accession>A0A0J9X8P9</accession>
<protein>
    <recommendedName>
        <fullName evidence="6">18S rRNA aminocarboxypropyltransferase</fullName>
        <ecNumber evidence="6">2.5.1.157</ecNumber>
    </recommendedName>
</protein>
<feature type="region of interest" description="Disordered" evidence="7">
    <location>
        <begin position="198"/>
        <end position="307"/>
    </location>
</feature>
<dbReference type="GO" id="GO:0005737">
    <property type="term" value="C:cytoplasm"/>
    <property type="evidence" value="ECO:0007669"/>
    <property type="project" value="UniProtKB-SubCell"/>
</dbReference>
<dbReference type="Pfam" id="PF04034">
    <property type="entry name" value="Ribo_biogen_C"/>
    <property type="match status" value="1"/>
</dbReference>
<keyword evidence="1 6" id="KW-0963">Cytoplasm</keyword>
<sequence>MGKRPVSKKSNTRFETKHKNVETNFPVTMAMWDFDQCDPKRCSGKKLSRLGLIKELRVGQKFSGVVVSPKGAGVVCPNDREIVEQFGAAVVECSWARLDEVPFNKIGGKNERLLPYLVAANTVNYGKPWKLNCVEALAACFAIVGHREWAEEALSHFSWGQSFLEINSELFDIYEKCTDSESVQAAQQDWLDELEREAQEKARQKEEGGNMWAVGSKSHGKPGELPPSDSEEEYESDNDDEAQPSYTNAVEFGQPGDLPPSDSEEEYESEEEEDLVPAAQIDRSGKLPVSSDLEDDDGLQNIPSKTK</sequence>
<dbReference type="STRING" id="1173061.A0A0J9X8P9"/>
<keyword evidence="4 6" id="KW-0808">Transferase</keyword>
<dbReference type="NCBIfam" id="NF002621">
    <property type="entry name" value="PRK02287.1"/>
    <property type="match status" value="1"/>
</dbReference>
<dbReference type="GO" id="GO:0030490">
    <property type="term" value="P:maturation of SSU-rRNA"/>
    <property type="evidence" value="ECO:0007669"/>
    <property type="project" value="TreeGrafter"/>
</dbReference>
<proteinExistence type="inferred from homology"/>
<dbReference type="OrthoDB" id="10262062at2759"/>
<evidence type="ECO:0000259" key="9">
    <source>
        <dbReference type="Pfam" id="PF04068"/>
    </source>
</evidence>
<comment type="subcellular location">
    <subcellularLocation>
        <location evidence="6">Cytoplasm</location>
    </subcellularLocation>
    <subcellularLocation>
        <location evidence="6">Nucleus</location>
    </subcellularLocation>
</comment>
<dbReference type="EC" id="2.5.1.157" evidence="6"/>
<dbReference type="PANTHER" id="PTHR20426">
    <property type="entry name" value="RIBOSOME BIOGENESIS PROTEIN TSR3 HOMOLOG"/>
    <property type="match status" value="1"/>
</dbReference>
<evidence type="ECO:0000259" key="8">
    <source>
        <dbReference type="Pfam" id="PF04034"/>
    </source>
</evidence>
<dbReference type="GO" id="GO:0106388">
    <property type="term" value="F:rRNA small subunit aminocarboxypropyltransferase activity"/>
    <property type="evidence" value="ECO:0007669"/>
    <property type="project" value="UniProtKB-EC"/>
</dbReference>
<feature type="binding site" evidence="6">
    <location>
        <position position="114"/>
    </location>
    <ligand>
        <name>S-adenosyl-L-methionine</name>
        <dbReference type="ChEBI" id="CHEBI:59789"/>
    </ligand>
</feature>
<feature type="domain" description="16S/18S rRNA aminocarboxypropyltransferase Tsr3 C-terminal" evidence="8">
    <location>
        <begin position="65"/>
        <end position="191"/>
    </location>
</feature>
<dbReference type="Proteomes" id="UP000242525">
    <property type="component" value="Unassembled WGS sequence"/>
</dbReference>
<dbReference type="PANTHER" id="PTHR20426:SF0">
    <property type="entry name" value="18S RRNA AMINOCARBOXYPROPYLTRANSFERASE"/>
    <property type="match status" value="1"/>
</dbReference>
<evidence type="ECO:0000313" key="11">
    <source>
        <dbReference type="Proteomes" id="UP000242525"/>
    </source>
</evidence>
<feature type="compositionally biased region" description="Basic and acidic residues" evidence="7">
    <location>
        <begin position="198"/>
        <end position="208"/>
    </location>
</feature>
<comment type="catalytic activity">
    <reaction evidence="6">
        <text>an N(1)-methylpseudouridine in rRNA + S-adenosyl-L-methionine = N(1)-methyl-N(3)-[(3S)-3-amino-3-carboxypropyl]pseudouridine in rRNA + S-methyl-5'-thioadenosine + H(+)</text>
        <dbReference type="Rhea" id="RHEA:63296"/>
        <dbReference type="Rhea" id="RHEA-COMP:11634"/>
        <dbReference type="Rhea" id="RHEA-COMP:16310"/>
        <dbReference type="ChEBI" id="CHEBI:15378"/>
        <dbReference type="ChEBI" id="CHEBI:17509"/>
        <dbReference type="ChEBI" id="CHEBI:59789"/>
        <dbReference type="ChEBI" id="CHEBI:74890"/>
        <dbReference type="ChEBI" id="CHEBI:146234"/>
        <dbReference type="EC" id="2.5.1.157"/>
    </reaction>
</comment>
<keyword evidence="5 6" id="KW-0949">S-adenosyl-L-methionine</keyword>
<dbReference type="InterPro" id="IPR007209">
    <property type="entry name" value="RNaseL-inhib-like_metal-bd_dom"/>
</dbReference>
<feature type="compositionally biased region" description="Acidic residues" evidence="7">
    <location>
        <begin position="262"/>
        <end position="275"/>
    </location>
</feature>
<keyword evidence="6" id="KW-0539">Nucleus</keyword>
<dbReference type="GO" id="GO:1904047">
    <property type="term" value="F:S-adenosyl-L-methionine binding"/>
    <property type="evidence" value="ECO:0007669"/>
    <property type="project" value="UniProtKB-UniRule"/>
</dbReference>
<dbReference type="GO" id="GO:0005634">
    <property type="term" value="C:nucleus"/>
    <property type="evidence" value="ECO:0007669"/>
    <property type="project" value="UniProtKB-SubCell"/>
</dbReference>
<reference evidence="10" key="1">
    <citation type="submission" date="2014-03" db="EMBL/GenBank/DDBJ databases">
        <authorList>
            <person name="Casaregola S."/>
        </authorList>
    </citation>
    <scope>NUCLEOTIDE SEQUENCE [LARGE SCALE GENOMIC DNA]</scope>
    <source>
        <strain evidence="10">CLIB 918</strain>
    </source>
</reference>